<comment type="similarity">
    <text evidence="2">Belongs to the bacterial solute-binding protein 7 family.</text>
</comment>
<dbReference type="EMBL" id="BJXN01000001">
    <property type="protein sequence ID" value="GEM88591.1"/>
    <property type="molecule type" value="Genomic_DNA"/>
</dbReference>
<feature type="binding site" evidence="3">
    <location>
        <position position="155"/>
    </location>
    <ligand>
        <name>substrate</name>
    </ligand>
</feature>
<dbReference type="GO" id="GO:0031317">
    <property type="term" value="C:tripartite ATP-independent periplasmic transporter complex"/>
    <property type="evidence" value="ECO:0007669"/>
    <property type="project" value="InterPro"/>
</dbReference>
<protein>
    <recommendedName>
        <fullName evidence="2">Extracytoplasmic solute receptor protein</fullName>
    </recommendedName>
    <alternativeName>
        <fullName evidence="2">TRAP transporter</fullName>
    </alternativeName>
</protein>
<dbReference type="GO" id="GO:0015849">
    <property type="term" value="P:organic acid transport"/>
    <property type="evidence" value="ECO:0007669"/>
    <property type="project" value="InterPro"/>
</dbReference>
<dbReference type="InterPro" id="IPR019546">
    <property type="entry name" value="TAT_signal_bac_arc"/>
</dbReference>
<evidence type="ECO:0000313" key="6">
    <source>
        <dbReference type="Proteomes" id="UP000321827"/>
    </source>
</evidence>
<dbReference type="GO" id="GO:0055085">
    <property type="term" value="P:transmembrane transport"/>
    <property type="evidence" value="ECO:0007669"/>
    <property type="project" value="InterPro"/>
</dbReference>
<dbReference type="InterPro" id="IPR038404">
    <property type="entry name" value="TRAP_DctP_sf"/>
</dbReference>
<comment type="subunit">
    <text evidence="2">Homodimer.</text>
</comment>
<dbReference type="InterPro" id="IPR026289">
    <property type="entry name" value="SBP_TakP-like"/>
</dbReference>
<dbReference type="Pfam" id="PF03480">
    <property type="entry name" value="DctP"/>
    <property type="match status" value="1"/>
</dbReference>
<dbReference type="PANTHER" id="PTHR33376">
    <property type="match status" value="1"/>
</dbReference>
<organism evidence="5 6">
    <name type="scientific">Oceanithermus desulfurans NBRC 100063</name>
    <dbReference type="NCBI Taxonomy" id="1227550"/>
    <lineage>
        <taxon>Bacteria</taxon>
        <taxon>Thermotogati</taxon>
        <taxon>Deinococcota</taxon>
        <taxon>Deinococci</taxon>
        <taxon>Thermales</taxon>
        <taxon>Thermaceae</taxon>
        <taxon>Oceanithermus</taxon>
    </lineage>
</organism>
<proteinExistence type="inferred from homology"/>
<comment type="subcellular location">
    <subcellularLocation>
        <location evidence="2">Periplasm</location>
    </subcellularLocation>
</comment>
<evidence type="ECO:0000256" key="1">
    <source>
        <dbReference type="ARBA" id="ARBA00022729"/>
    </source>
</evidence>
<dbReference type="GO" id="GO:0046872">
    <property type="term" value="F:metal ion binding"/>
    <property type="evidence" value="ECO:0007669"/>
    <property type="project" value="UniProtKB-KW"/>
</dbReference>
<evidence type="ECO:0000313" key="5">
    <source>
        <dbReference type="EMBL" id="GEM88591.1"/>
    </source>
</evidence>
<feature type="binding site" evidence="4">
    <location>
        <position position="213"/>
    </location>
    <ligand>
        <name>substrate</name>
    </ligand>
</feature>
<keyword evidence="2" id="KW-0574">Periplasm</keyword>
<evidence type="ECO:0000256" key="4">
    <source>
        <dbReference type="PIRSR" id="PIRSR039026-2"/>
    </source>
</evidence>
<accession>A0A511RG10</accession>
<dbReference type="OrthoDB" id="9780733at2"/>
<evidence type="ECO:0000256" key="3">
    <source>
        <dbReference type="PIRSR" id="PIRSR039026-1"/>
    </source>
</evidence>
<dbReference type="SUPFAM" id="SSF53850">
    <property type="entry name" value="Periplasmic binding protein-like II"/>
    <property type="match status" value="1"/>
</dbReference>
<gene>
    <name evidence="5" type="ORF">ODE01S_00250</name>
</gene>
<dbReference type="NCBIfam" id="TIGR01409">
    <property type="entry name" value="TAT_signal_seq"/>
    <property type="match status" value="1"/>
</dbReference>
<dbReference type="Gene3D" id="3.40.190.170">
    <property type="entry name" value="Bacterial extracellular solute-binding protein, family 7"/>
    <property type="match status" value="1"/>
</dbReference>
<dbReference type="CDD" id="cd13682">
    <property type="entry name" value="PBP2_TRAP_alpha-ketoacid"/>
    <property type="match status" value="1"/>
</dbReference>
<keyword evidence="1" id="KW-0732">Signal</keyword>
<dbReference type="Gene3D" id="3.40.190.10">
    <property type="entry name" value="Periplasmic binding protein-like II"/>
    <property type="match status" value="1"/>
</dbReference>
<dbReference type="PANTHER" id="PTHR33376:SF5">
    <property type="entry name" value="EXTRACYTOPLASMIC SOLUTE RECEPTOR PROTEIN"/>
    <property type="match status" value="1"/>
</dbReference>
<reference evidence="5 6" key="1">
    <citation type="submission" date="2019-07" db="EMBL/GenBank/DDBJ databases">
        <title>Whole genome shotgun sequence of Oceanithermus desulfurans NBRC 100063.</title>
        <authorList>
            <person name="Hosoyama A."/>
            <person name="Uohara A."/>
            <person name="Ohji S."/>
            <person name="Ichikawa N."/>
        </authorList>
    </citation>
    <scope>NUCLEOTIDE SEQUENCE [LARGE SCALE GENOMIC DNA]</scope>
    <source>
        <strain evidence="5 6">NBRC 100063</strain>
    </source>
</reference>
<comment type="function">
    <text evidence="2">Part of the tripartite ATP-independent periplasmic (TRAP) transport system.</text>
</comment>
<evidence type="ECO:0000256" key="2">
    <source>
        <dbReference type="PIRNR" id="PIRNR039026"/>
    </source>
</evidence>
<comment type="caution">
    <text evidence="5">The sequence shown here is derived from an EMBL/GenBank/DDBJ whole genome shotgun (WGS) entry which is preliminary data.</text>
</comment>
<name>A0A511RG10_9DEIN</name>
<dbReference type="GO" id="GO:0042597">
    <property type="term" value="C:periplasmic space"/>
    <property type="evidence" value="ECO:0007669"/>
    <property type="project" value="UniProtKB-SubCell"/>
</dbReference>
<feature type="binding site" evidence="4">
    <location>
        <position position="214"/>
    </location>
    <ligand>
        <name>Na(+)</name>
        <dbReference type="ChEBI" id="CHEBI:29101"/>
    </ligand>
</feature>
<dbReference type="InterPro" id="IPR018389">
    <property type="entry name" value="DctP_fam"/>
</dbReference>
<feature type="binding site" evidence="4">
    <location>
        <position position="239"/>
    </location>
    <ligand>
        <name>substrate</name>
    </ligand>
</feature>
<feature type="binding site" evidence="3">
    <location>
        <position position="176"/>
    </location>
    <ligand>
        <name>substrate</name>
    </ligand>
</feature>
<dbReference type="NCBIfam" id="NF037995">
    <property type="entry name" value="TRAP_S1"/>
    <property type="match status" value="1"/>
</dbReference>
<dbReference type="GO" id="GO:0043177">
    <property type="term" value="F:organic acid binding"/>
    <property type="evidence" value="ECO:0007669"/>
    <property type="project" value="InterPro"/>
</dbReference>
<dbReference type="Proteomes" id="UP000321827">
    <property type="component" value="Unassembled WGS sequence"/>
</dbReference>
<sequence length="359" mass="40363">MKRRDFMKKAAAGVAASTVFGPVFAQTKKKIRWRMATSWPKSLDTIYGGAQTIADRVRAMTDGNFDIRVYAAGEIVAGLKVVDAVQQGTVQAGHTAAYYYIGKHPAFAFGTVLPFGLTFRQQNAWLYDGNGNKLLNELFSDFNMIGFPAGNTGVQMGGWYRKEINSLADLKGLKMRIPGLGGKVMSRLGVTVQVLAGGDIFPALERGAIDATEWVGPYDDEKLGFYKVAKYYYYPGWWEPGPTLHTFVNLKAWNDLPKEYQQIYMTAAAEANQQMQVDYDFKNPAAFKRLLAKGVKLRRFSNEILDAARKESFALFEETAAKDAFYKKVYEDWKAFREEINRWFGTAEASYVQYVASRS</sequence>
<dbReference type="AlphaFoldDB" id="A0A511RG10"/>
<keyword evidence="2 4" id="KW-0479">Metal-binding</keyword>
<keyword evidence="2" id="KW-0813">Transport</keyword>
<dbReference type="InterPro" id="IPR041722">
    <property type="entry name" value="TakP/all3028"/>
</dbReference>
<dbReference type="RefSeq" id="WP_147144737.1">
    <property type="nucleotide sequence ID" value="NZ_BJXN01000001.1"/>
</dbReference>
<dbReference type="PIRSF" id="PIRSF039026">
    <property type="entry name" value="SiaP"/>
    <property type="match status" value="1"/>
</dbReference>